<keyword evidence="2" id="KW-1185">Reference proteome</keyword>
<accession>A0A8J3R9B6</accession>
<dbReference type="RefSeq" id="WP_204016010.1">
    <property type="nucleotide sequence ID" value="NZ_BOOG01000021.1"/>
</dbReference>
<dbReference type="EMBL" id="BOOG01000021">
    <property type="protein sequence ID" value="GIH70290.1"/>
    <property type="molecule type" value="Genomic_DNA"/>
</dbReference>
<protein>
    <recommendedName>
        <fullName evidence="3">Homeodomain-like domain-containing protein</fullName>
    </recommendedName>
</protein>
<gene>
    <name evidence="1" type="ORF">Mth01_25430</name>
</gene>
<evidence type="ECO:0000313" key="1">
    <source>
        <dbReference type="EMBL" id="GIH70290.1"/>
    </source>
</evidence>
<evidence type="ECO:0008006" key="3">
    <source>
        <dbReference type="Google" id="ProtNLM"/>
    </source>
</evidence>
<sequence length="280" mass="31566">MSPETRAVRHGTQAGYTLDGCRCPRCTKAHRDYQNMRSRQIAYGQWNPLVDADPVREHLALLADQGIGWRRATRLAGVSRYTVHRLLYGTPAAGRPPPKRIKPKTAEKLLAVRLDLDTLPPSSVIDGTATRRRIQALCVVGWSVAEQARQIGMWPANLNAVLTSKRVGVAVARKVRDLTERLWNQPPPETTRSERKSVSYTRGRAARKGWLPLAAWDDDLIDLPDAWLAAELQRRVAEMDLTELARCDRYRREHGERSPLVVAGAEEYRRRRAAARRGAA</sequence>
<reference evidence="1" key="1">
    <citation type="submission" date="2021-01" db="EMBL/GenBank/DDBJ databases">
        <title>Whole genome shotgun sequence of Sphaerimonospora thailandensis NBRC 107569.</title>
        <authorList>
            <person name="Komaki H."/>
            <person name="Tamura T."/>
        </authorList>
    </citation>
    <scope>NUCLEOTIDE SEQUENCE</scope>
    <source>
        <strain evidence="1">NBRC 107569</strain>
    </source>
</reference>
<dbReference type="AlphaFoldDB" id="A0A8J3R9B6"/>
<evidence type="ECO:0000313" key="2">
    <source>
        <dbReference type="Proteomes" id="UP000610966"/>
    </source>
</evidence>
<proteinExistence type="predicted"/>
<comment type="caution">
    <text evidence="1">The sequence shown here is derived from an EMBL/GenBank/DDBJ whole genome shotgun (WGS) entry which is preliminary data.</text>
</comment>
<name>A0A8J3R9B6_9ACTN</name>
<dbReference type="Proteomes" id="UP000610966">
    <property type="component" value="Unassembled WGS sequence"/>
</dbReference>
<organism evidence="1 2">
    <name type="scientific">Sphaerimonospora thailandensis</name>
    <dbReference type="NCBI Taxonomy" id="795644"/>
    <lineage>
        <taxon>Bacteria</taxon>
        <taxon>Bacillati</taxon>
        <taxon>Actinomycetota</taxon>
        <taxon>Actinomycetes</taxon>
        <taxon>Streptosporangiales</taxon>
        <taxon>Streptosporangiaceae</taxon>
        <taxon>Sphaerimonospora</taxon>
    </lineage>
</organism>